<keyword evidence="6" id="KW-1185">Reference proteome</keyword>
<dbReference type="AlphaFoldDB" id="A0A1S2V700"/>
<reference evidence="4 6" key="2">
    <citation type="submission" date="2016-10" db="EMBL/GenBank/DDBJ databases">
        <authorList>
            <person name="Varghese N."/>
            <person name="Submissions S."/>
        </authorList>
    </citation>
    <scope>NUCLEOTIDE SEQUENCE [LARGE SCALE GENOMIC DNA]</scope>
    <source>
        <strain evidence="4 6">BS2773</strain>
    </source>
</reference>
<dbReference type="Proteomes" id="UP000181661">
    <property type="component" value="Unassembled WGS sequence"/>
</dbReference>
<name>A0A1S2V700_9PSED</name>
<dbReference type="Pfam" id="PF00535">
    <property type="entry name" value="Glycos_transf_2"/>
    <property type="match status" value="1"/>
</dbReference>
<keyword evidence="1" id="KW-0997">Cell inner membrane</keyword>
<evidence type="ECO:0000313" key="4">
    <source>
        <dbReference type="EMBL" id="SED61653.1"/>
    </source>
</evidence>
<dbReference type="Proteomes" id="UP000182179">
    <property type="component" value="Unassembled WGS sequence"/>
</dbReference>
<dbReference type="PANTHER" id="PTHR43685">
    <property type="entry name" value="GLYCOSYLTRANSFERASE"/>
    <property type="match status" value="1"/>
</dbReference>
<evidence type="ECO:0000313" key="6">
    <source>
        <dbReference type="Proteomes" id="UP000182179"/>
    </source>
</evidence>
<dbReference type="InterPro" id="IPR001173">
    <property type="entry name" value="Glyco_trans_2-like"/>
</dbReference>
<dbReference type="EMBL" id="MDDR01000007">
    <property type="protein sequence ID" value="OIN54155.1"/>
    <property type="molecule type" value="Genomic_DNA"/>
</dbReference>
<evidence type="ECO:0000259" key="2">
    <source>
        <dbReference type="Pfam" id="PF00535"/>
    </source>
</evidence>
<sequence length="343" mass="38427">MVSILERTLPVDGVLPLVTIVIPVYNGSSFLKGAIDSALEQTYSNLEVIVVNDGSDDDGATENIALSFGGRIRYFSKGNGGVASALNFAIRKMTGDYFSWLSHDDLYFSEKISQQIAFLRTHDAARTVVYSDYSIFTDEKIANAVCVSLPGVSSKYFRYWLTARSSLHGCSLLIPRTVFEEVGDFNERFRTTQDYDLWFRAAEYYSFVHLPVVLVHTRSHVGQDTRNKAQLAFKESSDLHLAFAKKLSRSDLPGETSGAVGASYLILASRLWAQGFVEAGDHCAGVAKSYGISNFRVLAATWTARCVYLLRRTALRLFSSQTKQQMRQVYARLRRIPRGLKRF</sequence>
<gene>
    <name evidence="3" type="ORF">BFL40_05490</name>
    <name evidence="4" type="ORF">SAMN04515675_1770</name>
</gene>
<dbReference type="OrthoDB" id="8742915at2"/>
<dbReference type="InterPro" id="IPR029044">
    <property type="entry name" value="Nucleotide-diphossugar_trans"/>
</dbReference>
<dbReference type="SUPFAM" id="SSF53448">
    <property type="entry name" value="Nucleotide-diphospho-sugar transferases"/>
    <property type="match status" value="1"/>
</dbReference>
<protein>
    <recommendedName>
        <fullName evidence="2">Glycosyltransferase 2-like domain-containing protein</fullName>
    </recommendedName>
</protein>
<dbReference type="InterPro" id="IPR050834">
    <property type="entry name" value="Glycosyltransf_2"/>
</dbReference>
<comment type="caution">
    <text evidence="3">The sequence shown here is derived from an EMBL/GenBank/DDBJ whole genome shotgun (WGS) entry which is preliminary data.</text>
</comment>
<evidence type="ECO:0000313" key="5">
    <source>
        <dbReference type="Proteomes" id="UP000181661"/>
    </source>
</evidence>
<evidence type="ECO:0000313" key="3">
    <source>
        <dbReference type="EMBL" id="OIN54155.1"/>
    </source>
</evidence>
<evidence type="ECO:0000256" key="1">
    <source>
        <dbReference type="ARBA" id="ARBA00022519"/>
    </source>
</evidence>
<proteinExistence type="predicted"/>
<feature type="domain" description="Glycosyltransferase 2-like" evidence="2">
    <location>
        <begin position="19"/>
        <end position="182"/>
    </location>
</feature>
<keyword evidence="1" id="KW-1003">Cell membrane</keyword>
<accession>A0A1S2V700</accession>
<dbReference type="RefSeq" id="WP_071482992.1">
    <property type="nucleotide sequence ID" value="NZ_FNTS01000002.1"/>
</dbReference>
<dbReference type="PANTHER" id="PTHR43685:SF11">
    <property type="entry name" value="GLYCOSYLTRANSFERASE TAGX-RELATED"/>
    <property type="match status" value="1"/>
</dbReference>
<reference evidence="3 5" key="1">
    <citation type="submission" date="2016-08" db="EMBL/GenBank/DDBJ databases">
        <title>Draft genome sequence of Pseudomonas costantinii LMG 22119, type strain isolated from cultivated mushroom (Agaricus bisporus) sporophores.</title>
        <authorList>
            <person name="Tambong J.T."/>
        </authorList>
    </citation>
    <scope>NUCLEOTIDE SEQUENCE [LARGE SCALE GENOMIC DNA]</scope>
    <source>
        <strain evidence="3 5">LMG 22119</strain>
    </source>
</reference>
<dbReference type="EMBL" id="FNTS01000002">
    <property type="protein sequence ID" value="SED61653.1"/>
    <property type="molecule type" value="Genomic_DNA"/>
</dbReference>
<keyword evidence="1" id="KW-0472">Membrane</keyword>
<organism evidence="3 5">
    <name type="scientific">Pseudomonas costantinii</name>
    <dbReference type="NCBI Taxonomy" id="168469"/>
    <lineage>
        <taxon>Bacteria</taxon>
        <taxon>Pseudomonadati</taxon>
        <taxon>Pseudomonadota</taxon>
        <taxon>Gammaproteobacteria</taxon>
        <taxon>Pseudomonadales</taxon>
        <taxon>Pseudomonadaceae</taxon>
        <taxon>Pseudomonas</taxon>
    </lineage>
</organism>
<dbReference type="Gene3D" id="3.90.550.10">
    <property type="entry name" value="Spore Coat Polysaccharide Biosynthesis Protein SpsA, Chain A"/>
    <property type="match status" value="1"/>
</dbReference>